<reference evidence="6" key="1">
    <citation type="journal article" date="2023" name="Front. Microbiol.">
        <title>Genome analysis of Candidatus Aschnera chinzeii, the bacterial endosymbiont of the blood-sucking bat fly Penicillidia jenynsii (Insecta: Diptera: Nycteribiidae).</title>
        <authorList>
            <person name="Koga R."/>
            <person name="Moriyama M."/>
            <person name="Nozaki T."/>
            <person name="Fukatsu T."/>
        </authorList>
    </citation>
    <scope>NUCLEOTIDE SEQUENCE</scope>
    <source>
        <strain evidence="6">Kw-01</strain>
    </source>
</reference>
<accession>A0AAT9G535</accession>
<evidence type="ECO:0000256" key="3">
    <source>
        <dbReference type="ARBA" id="ARBA00022840"/>
    </source>
</evidence>
<dbReference type="PROSITE" id="PS01036">
    <property type="entry name" value="HSP70_3"/>
    <property type="match status" value="1"/>
</dbReference>
<dbReference type="InterPro" id="IPR029047">
    <property type="entry name" value="HSP70_peptide-bd_sf"/>
</dbReference>
<dbReference type="FunFam" id="3.30.420.40:FF:000046">
    <property type="entry name" value="Chaperone protein HscA"/>
    <property type="match status" value="1"/>
</dbReference>
<dbReference type="PANTHER" id="PTHR19375">
    <property type="entry name" value="HEAT SHOCK PROTEIN 70KDA"/>
    <property type="match status" value="1"/>
</dbReference>
<dbReference type="AlphaFoldDB" id="A0AAT9G535"/>
<comment type="similarity">
    <text evidence="1 5">Belongs to the heat shock protein 70 family.</text>
</comment>
<keyword evidence="2 5" id="KW-0547">Nucleotide-binding</keyword>
<proteinExistence type="inferred from homology"/>
<dbReference type="EMBL" id="AP028961">
    <property type="protein sequence ID" value="BET44842.1"/>
    <property type="molecule type" value="Genomic_DNA"/>
</dbReference>
<protein>
    <submittedName>
        <fullName evidence="6">Fe-S protein assembly chaperone HscA</fullName>
    </submittedName>
</protein>
<evidence type="ECO:0000256" key="4">
    <source>
        <dbReference type="ARBA" id="ARBA00023186"/>
    </source>
</evidence>
<dbReference type="PROSITE" id="PS00329">
    <property type="entry name" value="HSP70_2"/>
    <property type="match status" value="1"/>
</dbReference>
<name>A0AAT9G535_9ENTR</name>
<keyword evidence="4" id="KW-0143">Chaperone</keyword>
<evidence type="ECO:0000256" key="5">
    <source>
        <dbReference type="RuleBase" id="RU003322"/>
    </source>
</evidence>
<dbReference type="GO" id="GO:0140662">
    <property type="term" value="F:ATP-dependent protein folding chaperone"/>
    <property type="evidence" value="ECO:0007669"/>
    <property type="project" value="InterPro"/>
</dbReference>
<gene>
    <name evidence="6" type="primary">hscA</name>
    <name evidence="6" type="ORF">ACHINZ_5170</name>
</gene>
<dbReference type="Gene3D" id="2.60.34.10">
    <property type="entry name" value="Substrate Binding Domain Of DNAk, Chain A, domain 1"/>
    <property type="match status" value="1"/>
</dbReference>
<dbReference type="GO" id="GO:0005524">
    <property type="term" value="F:ATP binding"/>
    <property type="evidence" value="ECO:0007669"/>
    <property type="project" value="UniProtKB-KW"/>
</dbReference>
<sequence length="522" mass="57604">MLKKKNNNLDISSLSHKERQIPVGIDLGTTYSSIAIVDNNSPKIICNSIGETLLPSIVSYQTNGVFVGNKAKLFIEKDPKNTISSIKRFLGRSLVEIQQEYSNLPYQLISDKNNSVSINTILGPMTPVQISSEILKTLITRITKNTNFTINGAVITVPAYFDEKQRQYTKDAANIAGIKVLRLLNEPTAAAIAYGLNTNNKNIIVVYDLGGGTFDVSILKIEDAIFEVLATGGNTKLGGDDFDNLLVQWMYNALNINNINNDYIMHRKMLNLATKAKIKLSNLQHISIEINEDNQIHLSREIFNTLIKPLIHDTLTIVYNTIKNAGIKKNDITKILMVGGSTKIPLVIDIISNFFNLIPIVSENPETIVATGAAIHANILIGNQQKKDFLLLDVIPLSLGLETVGGMVEKIIPRNSKIPIAKTQKFTTLKNNQKTMKFHIVQGEDNTVNKCRSLGNFILQNIPDAPAGKIRIEVTFQIDTNGLLNVTAVEKSTGTNASIQIEPSYDIINNNISNTVNINKNI</sequence>
<dbReference type="InterPro" id="IPR013126">
    <property type="entry name" value="Hsp_70_fam"/>
</dbReference>
<dbReference type="SUPFAM" id="SSF100920">
    <property type="entry name" value="Heat shock protein 70kD (HSP70), peptide-binding domain"/>
    <property type="match status" value="1"/>
</dbReference>
<dbReference type="Gene3D" id="3.30.420.40">
    <property type="match status" value="2"/>
</dbReference>
<dbReference type="InterPro" id="IPR018181">
    <property type="entry name" value="Heat_shock_70_CS"/>
</dbReference>
<evidence type="ECO:0000256" key="1">
    <source>
        <dbReference type="ARBA" id="ARBA00007381"/>
    </source>
</evidence>
<dbReference type="NCBIfam" id="NF003520">
    <property type="entry name" value="PRK05183.1"/>
    <property type="match status" value="1"/>
</dbReference>
<dbReference type="PROSITE" id="PS00297">
    <property type="entry name" value="HSP70_1"/>
    <property type="match status" value="1"/>
</dbReference>
<dbReference type="Gene3D" id="3.90.640.10">
    <property type="entry name" value="Actin, Chain A, domain 4"/>
    <property type="match status" value="1"/>
</dbReference>
<dbReference type="SUPFAM" id="SSF53067">
    <property type="entry name" value="Actin-like ATPase domain"/>
    <property type="match status" value="2"/>
</dbReference>
<reference evidence="6" key="2">
    <citation type="submission" date="2023-10" db="EMBL/GenBank/DDBJ databases">
        <authorList>
            <person name="Koga R."/>
            <person name="Fukatsu T."/>
        </authorList>
    </citation>
    <scope>NUCLEOTIDE SEQUENCE</scope>
    <source>
        <strain evidence="6">Kw-01</strain>
    </source>
</reference>
<dbReference type="PRINTS" id="PR00301">
    <property type="entry name" value="HEATSHOCK70"/>
</dbReference>
<dbReference type="InterPro" id="IPR043129">
    <property type="entry name" value="ATPase_NBD"/>
</dbReference>
<evidence type="ECO:0000313" key="6">
    <source>
        <dbReference type="EMBL" id="BET44842.1"/>
    </source>
</evidence>
<organism evidence="6">
    <name type="scientific">Candidatus Aschnera chinzeii</name>
    <dbReference type="NCBI Taxonomy" id="1485666"/>
    <lineage>
        <taxon>Bacteria</taxon>
        <taxon>Pseudomonadati</taxon>
        <taxon>Pseudomonadota</taxon>
        <taxon>Gammaproteobacteria</taxon>
        <taxon>Enterobacterales</taxon>
        <taxon>Enterobacteriaceae</taxon>
        <taxon>Candidatus Aschnera</taxon>
    </lineage>
</organism>
<keyword evidence="3 5" id="KW-0067">ATP-binding</keyword>
<evidence type="ECO:0000256" key="2">
    <source>
        <dbReference type="ARBA" id="ARBA00022741"/>
    </source>
</evidence>
<dbReference type="Pfam" id="PF00012">
    <property type="entry name" value="HSP70"/>
    <property type="match status" value="1"/>
</dbReference>